<name>A0A1F4VBQ4_UNCKA</name>
<comment type="caution">
    <text evidence="1">The sequence shown here is derived from an EMBL/GenBank/DDBJ whole genome shotgun (WGS) entry which is preliminary data.</text>
</comment>
<dbReference type="STRING" id="1802620.A3D91_03100"/>
<dbReference type="EMBL" id="MEVD01000002">
    <property type="protein sequence ID" value="OGC54549.1"/>
    <property type="molecule type" value="Genomic_DNA"/>
</dbReference>
<sequence length="166" mass="17668">MADGTSIKEEKTSVDGEDLLEGAMEVADIGEEDLDQERLLQAVAVVLGGDIAYLKTTAAALSNVRAVTLEVPPGKSATKILAVMDAELTGMKARIERVNGYLDGRINVDTVSAAERMASAHLERALAKQSEAKATQNSDSLTAANTKVKDTILALLKIREDKESLQ</sequence>
<gene>
    <name evidence="1" type="ORF">A3D91_03100</name>
</gene>
<organism evidence="1 2">
    <name type="scientific">candidate division WWE3 bacterium RIFCSPHIGHO2_02_FULL_38_14</name>
    <dbReference type="NCBI Taxonomy" id="1802620"/>
    <lineage>
        <taxon>Bacteria</taxon>
        <taxon>Katanobacteria</taxon>
    </lineage>
</organism>
<dbReference type="Proteomes" id="UP000178127">
    <property type="component" value="Unassembled WGS sequence"/>
</dbReference>
<reference evidence="1 2" key="1">
    <citation type="journal article" date="2016" name="Nat. Commun.">
        <title>Thousands of microbial genomes shed light on interconnected biogeochemical processes in an aquifer system.</title>
        <authorList>
            <person name="Anantharaman K."/>
            <person name="Brown C.T."/>
            <person name="Hug L.A."/>
            <person name="Sharon I."/>
            <person name="Castelle C.J."/>
            <person name="Probst A.J."/>
            <person name="Thomas B.C."/>
            <person name="Singh A."/>
            <person name="Wilkins M.J."/>
            <person name="Karaoz U."/>
            <person name="Brodie E.L."/>
            <person name="Williams K.H."/>
            <person name="Hubbard S.S."/>
            <person name="Banfield J.F."/>
        </authorList>
    </citation>
    <scope>NUCLEOTIDE SEQUENCE [LARGE SCALE GENOMIC DNA]</scope>
</reference>
<proteinExistence type="predicted"/>
<evidence type="ECO:0000313" key="1">
    <source>
        <dbReference type="EMBL" id="OGC54549.1"/>
    </source>
</evidence>
<protein>
    <submittedName>
        <fullName evidence="1">Uncharacterized protein</fullName>
    </submittedName>
</protein>
<evidence type="ECO:0000313" key="2">
    <source>
        <dbReference type="Proteomes" id="UP000178127"/>
    </source>
</evidence>
<accession>A0A1F4VBQ4</accession>
<dbReference type="AlphaFoldDB" id="A0A1F4VBQ4"/>